<dbReference type="SUPFAM" id="SSF46785">
    <property type="entry name" value="Winged helix' DNA-binding domain"/>
    <property type="match status" value="1"/>
</dbReference>
<accession>A0A8D6VBE3</accession>
<dbReference type="InterPro" id="IPR000835">
    <property type="entry name" value="HTH_MarR-typ"/>
</dbReference>
<proteinExistence type="predicted"/>
<dbReference type="PANTHER" id="PTHR33164:SF43">
    <property type="entry name" value="HTH-TYPE TRANSCRIPTIONAL REPRESSOR YETL"/>
    <property type="match status" value="1"/>
</dbReference>
<dbReference type="GO" id="GO:0003700">
    <property type="term" value="F:DNA-binding transcription factor activity"/>
    <property type="evidence" value="ECO:0007669"/>
    <property type="project" value="InterPro"/>
</dbReference>
<feature type="domain" description="HTH marR-type" evidence="1">
    <location>
        <begin position="14"/>
        <end position="155"/>
    </location>
</feature>
<name>A0A8D6VBE3_9XANT</name>
<keyword evidence="4" id="KW-1185">Reference proteome</keyword>
<evidence type="ECO:0000313" key="4">
    <source>
        <dbReference type="Proteomes" id="UP000835287"/>
    </source>
</evidence>
<dbReference type="EMBL" id="HG992341">
    <property type="protein sequence ID" value="CAE6767084.1"/>
    <property type="molecule type" value="Genomic_DNA"/>
</dbReference>
<dbReference type="PRINTS" id="PR00598">
    <property type="entry name" value="HTHMARR"/>
</dbReference>
<gene>
    <name evidence="2" type="ORF">CFBP1159_20710</name>
    <name evidence="3" type="ORF">XAC301_28070</name>
</gene>
<evidence type="ECO:0000313" key="2">
    <source>
        <dbReference type="EMBL" id="CAE6767084.1"/>
    </source>
</evidence>
<dbReference type="EMBL" id="HG992341">
    <property type="protein sequence ID" value="CAE6767076.1"/>
    <property type="molecule type" value="Genomic_DNA"/>
</dbReference>
<dbReference type="Proteomes" id="UP000835243">
    <property type="component" value="Chromosome"/>
</dbReference>
<dbReference type="Pfam" id="PF01047">
    <property type="entry name" value="MarR"/>
    <property type="match status" value="1"/>
</dbReference>
<evidence type="ECO:0000259" key="1">
    <source>
        <dbReference type="PROSITE" id="PS50995"/>
    </source>
</evidence>
<dbReference type="Proteomes" id="UP000835287">
    <property type="component" value="Chromosome"/>
</dbReference>
<evidence type="ECO:0000313" key="3">
    <source>
        <dbReference type="EMBL" id="CAE6797837.1"/>
    </source>
</evidence>
<dbReference type="SMART" id="SM00347">
    <property type="entry name" value="HTH_MARR"/>
    <property type="match status" value="1"/>
</dbReference>
<organism evidence="2">
    <name type="scientific">Xanthomonas arboricola pv. corylina</name>
    <dbReference type="NCBI Taxonomy" id="487821"/>
    <lineage>
        <taxon>Bacteria</taxon>
        <taxon>Pseudomonadati</taxon>
        <taxon>Pseudomonadota</taxon>
        <taxon>Gammaproteobacteria</taxon>
        <taxon>Lysobacterales</taxon>
        <taxon>Lysobacteraceae</taxon>
        <taxon>Xanthomonas</taxon>
    </lineage>
</organism>
<dbReference type="EMBL" id="HG992338">
    <property type="protein sequence ID" value="CAE6797850.1"/>
    <property type="molecule type" value="Genomic_DNA"/>
</dbReference>
<dbReference type="Gene3D" id="1.10.10.10">
    <property type="entry name" value="Winged helix-like DNA-binding domain superfamily/Winged helix DNA-binding domain"/>
    <property type="match status" value="1"/>
</dbReference>
<reference evidence="2 4" key="1">
    <citation type="submission" date="2021-02" db="EMBL/GenBank/DDBJ databases">
        <authorList>
            <person name="Pothier F. J."/>
        </authorList>
    </citation>
    <scope>NUCLEOTIDE SEQUENCE</scope>
    <source>
        <strain evidence="3 4">301</strain>
        <strain evidence="2">CFBP 1159</strain>
    </source>
</reference>
<dbReference type="PROSITE" id="PS50995">
    <property type="entry name" value="HTH_MARR_2"/>
    <property type="match status" value="1"/>
</dbReference>
<protein>
    <recommendedName>
        <fullName evidence="1">HTH marR-type domain-containing protein</fullName>
    </recommendedName>
</protein>
<dbReference type="InterPro" id="IPR036388">
    <property type="entry name" value="WH-like_DNA-bd_sf"/>
</dbReference>
<dbReference type="PANTHER" id="PTHR33164">
    <property type="entry name" value="TRANSCRIPTIONAL REGULATOR, MARR FAMILY"/>
    <property type="match status" value="1"/>
</dbReference>
<dbReference type="GO" id="GO:0006950">
    <property type="term" value="P:response to stress"/>
    <property type="evidence" value="ECO:0007669"/>
    <property type="project" value="TreeGrafter"/>
</dbReference>
<dbReference type="InterPro" id="IPR036390">
    <property type="entry name" value="WH_DNA-bd_sf"/>
</dbReference>
<dbReference type="EMBL" id="HG992338">
    <property type="protein sequence ID" value="CAE6797837.1"/>
    <property type="molecule type" value="Genomic_DNA"/>
</dbReference>
<sequence length="164" mass="18115">MAERRGTVTQMQDRDVLIHPLAAVAPGYLANHAARVFNRLVDAQLRPHGVSLALIGPIMLLSWKGPMLQRDLVIDSAVKQPAMVALLDKLEGLKLIKRSPAPQDRRAAVVSLTPRGRKIAEIGGKILIDLNADALKDFSPEEAQQTVAFMQRLIANLEQRDRDM</sequence>
<dbReference type="InterPro" id="IPR039422">
    <property type="entry name" value="MarR/SlyA-like"/>
</dbReference>
<dbReference type="AlphaFoldDB" id="A0A8D6VBE3"/>